<dbReference type="EMBL" id="CAJVRC010000853">
    <property type="protein sequence ID" value="CAG8895858.1"/>
    <property type="molecule type" value="Genomic_DNA"/>
</dbReference>
<dbReference type="AlphaFoldDB" id="A0A9W4KAG3"/>
<dbReference type="OrthoDB" id="4368839at2759"/>
<organism evidence="2 3">
    <name type="scientific">Penicillium egyptiacum</name>
    <dbReference type="NCBI Taxonomy" id="1303716"/>
    <lineage>
        <taxon>Eukaryota</taxon>
        <taxon>Fungi</taxon>
        <taxon>Dikarya</taxon>
        <taxon>Ascomycota</taxon>
        <taxon>Pezizomycotina</taxon>
        <taxon>Eurotiomycetes</taxon>
        <taxon>Eurotiomycetidae</taxon>
        <taxon>Eurotiales</taxon>
        <taxon>Aspergillaceae</taxon>
        <taxon>Penicillium</taxon>
    </lineage>
</organism>
<comment type="caution">
    <text evidence="2">The sequence shown here is derived from an EMBL/GenBank/DDBJ whole genome shotgun (WGS) entry which is preliminary data.</text>
</comment>
<evidence type="ECO:0000313" key="2">
    <source>
        <dbReference type="EMBL" id="CAG8895858.1"/>
    </source>
</evidence>
<evidence type="ECO:0000256" key="1">
    <source>
        <dbReference type="SAM" id="MobiDB-lite"/>
    </source>
</evidence>
<name>A0A9W4KAG3_9EURO</name>
<keyword evidence="3" id="KW-1185">Reference proteome</keyword>
<gene>
    <name evidence="2" type="ORF">PEGY_LOCUS4273</name>
</gene>
<accession>A0A9W4KAG3</accession>
<proteinExistence type="predicted"/>
<feature type="compositionally biased region" description="Basic residues" evidence="1">
    <location>
        <begin position="128"/>
        <end position="146"/>
    </location>
</feature>
<reference evidence="2" key="1">
    <citation type="submission" date="2021-07" db="EMBL/GenBank/DDBJ databases">
        <authorList>
            <person name="Branca A.L. A."/>
        </authorList>
    </citation>
    <scope>NUCLEOTIDE SEQUENCE</scope>
</reference>
<feature type="region of interest" description="Disordered" evidence="1">
    <location>
        <begin position="113"/>
        <end position="151"/>
    </location>
</feature>
<dbReference type="Proteomes" id="UP001154252">
    <property type="component" value="Unassembled WGS sequence"/>
</dbReference>
<evidence type="ECO:0000313" key="3">
    <source>
        <dbReference type="Proteomes" id="UP001154252"/>
    </source>
</evidence>
<protein>
    <submittedName>
        <fullName evidence="2">Uncharacterized protein</fullName>
    </submittedName>
</protein>
<sequence length="170" mass="19506">MFSTIRRLSLYNHSKFLEREFKRLEEIKRGNFASPADSIMAYQNHSDRLKTENQAPSCEFALGRLLNKLRREILEVPFIQEEVKYLGRPVDYRLFIYYCRALVDESRKPSISAAEASNMGDHGEARGRSHSSGRHISYRSWRRSTKGRSPDTGVGAVLCALPVALQLIRS</sequence>